<proteinExistence type="predicted"/>
<sequence length="85" mass="9182">MGQDVYRHRAGDVKLDVGDEMIGYRPSTFDDYAVALRARKPAAVMVVPGIGAGLLRRGASRRGDHAVAVWRRAGSGPRDGRMCGE</sequence>
<protein>
    <submittedName>
        <fullName evidence="1">Uncharacterized protein</fullName>
    </submittedName>
</protein>
<dbReference type="Proteomes" id="UP001075354">
    <property type="component" value="Chromosome 9"/>
</dbReference>
<comment type="caution">
    <text evidence="1">The sequence shown here is derived from an EMBL/GenBank/DDBJ whole genome shotgun (WGS) entry which is preliminary data.</text>
</comment>
<keyword evidence="2" id="KW-1185">Reference proteome</keyword>
<dbReference type="EMBL" id="JAPTSV010000009">
    <property type="protein sequence ID" value="KAJ1524593.1"/>
    <property type="molecule type" value="Genomic_DNA"/>
</dbReference>
<reference evidence="1" key="1">
    <citation type="submission" date="2022-12" db="EMBL/GenBank/DDBJ databases">
        <title>Chromosome-level genome assembly of the bean flower thrips Megalurothrips usitatus.</title>
        <authorList>
            <person name="Ma L."/>
            <person name="Liu Q."/>
            <person name="Li H."/>
            <person name="Cai W."/>
        </authorList>
    </citation>
    <scope>NUCLEOTIDE SEQUENCE</scope>
    <source>
        <strain evidence="1">Cailab_2022a</strain>
    </source>
</reference>
<accession>A0AAV7XEY3</accession>
<organism evidence="1 2">
    <name type="scientific">Megalurothrips usitatus</name>
    <name type="common">bean blossom thrips</name>
    <dbReference type="NCBI Taxonomy" id="439358"/>
    <lineage>
        <taxon>Eukaryota</taxon>
        <taxon>Metazoa</taxon>
        <taxon>Ecdysozoa</taxon>
        <taxon>Arthropoda</taxon>
        <taxon>Hexapoda</taxon>
        <taxon>Insecta</taxon>
        <taxon>Pterygota</taxon>
        <taxon>Neoptera</taxon>
        <taxon>Paraneoptera</taxon>
        <taxon>Thysanoptera</taxon>
        <taxon>Terebrantia</taxon>
        <taxon>Thripoidea</taxon>
        <taxon>Thripidae</taxon>
        <taxon>Megalurothrips</taxon>
    </lineage>
</organism>
<name>A0AAV7XEY3_9NEOP</name>
<evidence type="ECO:0000313" key="1">
    <source>
        <dbReference type="EMBL" id="KAJ1524593.1"/>
    </source>
</evidence>
<dbReference type="AlphaFoldDB" id="A0AAV7XEY3"/>
<evidence type="ECO:0000313" key="2">
    <source>
        <dbReference type="Proteomes" id="UP001075354"/>
    </source>
</evidence>
<gene>
    <name evidence="1" type="ORF">ONE63_011079</name>
</gene>